<dbReference type="InterPro" id="IPR011613">
    <property type="entry name" value="GH15-like"/>
</dbReference>
<dbReference type="InterPro" id="IPR045583">
    <property type="entry name" value="KPBA/B_C"/>
</dbReference>
<keyword evidence="6" id="KW-0472">Membrane</keyword>
<sequence>TIWLQPPHQAAEQRKMSKRNSATSSDIFGILSNELPQYDQTVLQQFYQRCSGQILPYQHPITGLFPLYPESDPPCYAGHVRDNIYIATSIWALAQVYRKTDQDSGRCWELRQRALKCMRSILNFWMTQTDRLEAFKEQQSPRRCLLTVFDYRTGGELIDSAFKGYQHHQLDSVGLFVLMSIQMISSGLEIVHTKTEVNVFQNLIFYLERAYRIPDFGMWERGTKQNTGSVELHASSVGFAKAALEAANSFNVFGQSGDHTTVIHVDIDAHSRNRIILTNLLPRESATKGCDSSLIPTLCWPGHATHESVRKSALQNVFDRFRGDYGFKRFSRDGYGCAMETSGTGPHRRVQYSHGELKTFEHVECQWPIFYAFLVIEHCLQGDTKTATVYKRKLDSLLVELDSDGAVPPPWDPSSRQQQQQPRRWMPKFYFVPRDYLQDEYSNPGSQTRRPNFQLGDPIFLWGEAVMLIADLMESGYLMAHDLDLLRRHKPFHERPLDLSRRVPFINKLQDLVVQVVLISESVRLQQMLATFGVQSQTPTQVEPITLWPSKNLIRVQECLGRCDRLSLSGRPLRPIGQLGTAKFYRVPGRTVLCYPLLFEMRDFYLLHDMDMVIDEVRTNLLFLSTWWRLKGRPTFCFLLREDMIRAAGAKQLIAFLTSMRSGWVNDVRVLLGRAQNLLASACVDHLDYLQDHNHAFRDLPAVEKSFRSLMNIQGHAAVAIEQEEWIDTRRVESSNSEQLCQLIDTASLNMGPKTQLLHMLVDRHGADYVLPGANETVAQRLEEMSRTAGVQQRWAIVRYASAILRKEVDSLAPSLSNVIVAGKRIIIGSDIVIDRPLTPKELCQILYAHYPPGPSGKAVLLQELILFLGSLICRDSVLFRGIHYIRLDPLIDALDIELANVNDPLFGGCKILQNLSPYKVKSLIVSILDHRQSRHPYWQRRIDGCLCRVPSGFYEGVYGVLEACSGGIRIGHTLIEQHPCLNDMSRNDANFVFAVQSTLARETANPALRQMMVEALVIIELILQRNPELKVKEELDVLSIVDEAWRDFKIEHRLDGPEFEKSMNKFYETESVVSRGTSSFIAKSALNFLLKGEIALDQRGKEFGGSACKLS</sequence>
<keyword evidence="6" id="KW-0449">Lipoprotein</keyword>
<keyword evidence="4 6" id="KW-0112">Calmodulin-binding</keyword>
<evidence type="ECO:0000256" key="4">
    <source>
        <dbReference type="ARBA" id="ARBA00022860"/>
    </source>
</evidence>
<dbReference type="Pfam" id="PF00723">
    <property type="entry name" value="Glyco_hydro_15"/>
    <property type="match status" value="1"/>
</dbReference>
<comment type="function">
    <text evidence="6">Phosphorylase b kinase catalyzes the phosphorylation of serine in certain substrates, including troponin I.</text>
</comment>
<proteinExistence type="inferred from homology"/>
<evidence type="ECO:0000256" key="1">
    <source>
        <dbReference type="ARBA" id="ARBA00005131"/>
    </source>
</evidence>
<comment type="similarity">
    <text evidence="2 6">Belongs to the phosphorylase b kinase regulatory chain family.</text>
</comment>
<keyword evidence="6" id="KW-0636">Prenylation</keyword>
<organism evidence="9 10">
    <name type="scientific">Macrostomum lignano</name>
    <dbReference type="NCBI Taxonomy" id="282301"/>
    <lineage>
        <taxon>Eukaryota</taxon>
        <taxon>Metazoa</taxon>
        <taxon>Spiralia</taxon>
        <taxon>Lophotrochozoa</taxon>
        <taxon>Platyhelminthes</taxon>
        <taxon>Rhabditophora</taxon>
        <taxon>Macrostomorpha</taxon>
        <taxon>Macrostomida</taxon>
        <taxon>Macrostomidae</taxon>
        <taxon>Macrostomum</taxon>
    </lineage>
</organism>
<evidence type="ECO:0000256" key="3">
    <source>
        <dbReference type="ARBA" id="ARBA00022600"/>
    </source>
</evidence>
<dbReference type="WBParaSite" id="maker-uti_cns_0008158-snap-gene-0.3-mRNA-1">
    <property type="protein sequence ID" value="maker-uti_cns_0008158-snap-gene-0.3-mRNA-1"/>
    <property type="gene ID" value="maker-uti_cns_0008158-snap-gene-0.3"/>
</dbReference>
<dbReference type="SUPFAM" id="SSF48208">
    <property type="entry name" value="Six-hairpin glycosidases"/>
    <property type="match status" value="1"/>
</dbReference>
<keyword evidence="6" id="KW-1003">Cell membrane</keyword>
<accession>A0A1I8HVU3</accession>
<dbReference type="GO" id="GO:0005516">
    <property type="term" value="F:calmodulin binding"/>
    <property type="evidence" value="ECO:0007669"/>
    <property type="project" value="UniProtKB-KW"/>
</dbReference>
<feature type="domain" description="Phosphorylase b kinase regulatory subunit alpha/beta C-terminal" evidence="8">
    <location>
        <begin position="938"/>
        <end position="1070"/>
    </location>
</feature>
<keyword evidence="9" id="KW-1185">Reference proteome</keyword>
<dbReference type="GO" id="GO:0005977">
    <property type="term" value="P:glycogen metabolic process"/>
    <property type="evidence" value="ECO:0007669"/>
    <property type="project" value="UniProtKB-UniPathway"/>
</dbReference>
<evidence type="ECO:0000313" key="9">
    <source>
        <dbReference type="Proteomes" id="UP000095280"/>
    </source>
</evidence>
<dbReference type="AlphaFoldDB" id="A0A1I8HVU3"/>
<dbReference type="PANTHER" id="PTHR10749:SF8">
    <property type="entry name" value="PHOSPHORYLASE B KINASE REGULATORY SUBUNIT BETA"/>
    <property type="match status" value="1"/>
</dbReference>
<evidence type="ECO:0000313" key="10">
    <source>
        <dbReference type="WBParaSite" id="maker-uti_cns_0008158-snap-gene-0.3-mRNA-1"/>
    </source>
</evidence>
<dbReference type="GO" id="GO:0005886">
    <property type="term" value="C:plasma membrane"/>
    <property type="evidence" value="ECO:0007669"/>
    <property type="project" value="UniProtKB-SubCell"/>
</dbReference>
<dbReference type="InterPro" id="IPR008734">
    <property type="entry name" value="PHK_A/B_su"/>
</dbReference>
<keyword evidence="5 6" id="KW-0119">Carbohydrate metabolism</keyword>
<evidence type="ECO:0000259" key="8">
    <source>
        <dbReference type="Pfam" id="PF19292"/>
    </source>
</evidence>
<comment type="pathway">
    <text evidence="1 6">Glycan biosynthesis; glycogen metabolism.</text>
</comment>
<dbReference type="PANTHER" id="PTHR10749">
    <property type="entry name" value="PHOSPHORYLASE B KINASE REGULATORY SUBUNIT"/>
    <property type="match status" value="1"/>
</dbReference>
<dbReference type="Pfam" id="PF19292">
    <property type="entry name" value="KPBB_C"/>
    <property type="match status" value="1"/>
</dbReference>
<evidence type="ECO:0000256" key="2">
    <source>
        <dbReference type="ARBA" id="ARBA00007128"/>
    </source>
</evidence>
<comment type="subcellular location">
    <subcellularLocation>
        <location evidence="6">Cell membrane</location>
        <topology evidence="6">Lipid-anchor</topology>
        <orientation evidence="6">Cytoplasmic side</orientation>
    </subcellularLocation>
</comment>
<evidence type="ECO:0000256" key="6">
    <source>
        <dbReference type="RuleBase" id="RU364123"/>
    </source>
</evidence>
<dbReference type="GO" id="GO:0005964">
    <property type="term" value="C:phosphorylase kinase complex"/>
    <property type="evidence" value="ECO:0007669"/>
    <property type="project" value="TreeGrafter"/>
</dbReference>
<dbReference type="InterPro" id="IPR008928">
    <property type="entry name" value="6-hairpin_glycosidase_sf"/>
</dbReference>
<protein>
    <recommendedName>
        <fullName evidence="6">Phosphorylase b kinase regulatory subunit</fullName>
    </recommendedName>
</protein>
<dbReference type="UniPathway" id="UPA00163"/>
<dbReference type="Proteomes" id="UP000095280">
    <property type="component" value="Unplaced"/>
</dbReference>
<keyword evidence="3 6" id="KW-0321">Glycogen metabolism</keyword>
<evidence type="ECO:0000256" key="5">
    <source>
        <dbReference type="ARBA" id="ARBA00023277"/>
    </source>
</evidence>
<name>A0A1I8HVU3_9PLAT</name>
<feature type="domain" description="GH15-like" evidence="7">
    <location>
        <begin position="45"/>
        <end position="842"/>
    </location>
</feature>
<evidence type="ECO:0000259" key="7">
    <source>
        <dbReference type="Pfam" id="PF00723"/>
    </source>
</evidence>
<reference evidence="10" key="1">
    <citation type="submission" date="2016-11" db="UniProtKB">
        <authorList>
            <consortium name="WormBaseParasite"/>
        </authorList>
    </citation>
    <scope>IDENTIFICATION</scope>
</reference>